<feature type="compositionally biased region" description="Low complexity" evidence="1">
    <location>
        <begin position="15"/>
        <end position="24"/>
    </location>
</feature>
<dbReference type="eggNOG" id="ENOG502T4U1">
    <property type="taxonomic scope" value="Eukaryota"/>
</dbReference>
<dbReference type="AlphaFoldDB" id="E3QZT0"/>
<evidence type="ECO:0000313" key="2">
    <source>
        <dbReference type="EMBL" id="EFQ36368.1"/>
    </source>
</evidence>
<evidence type="ECO:0008006" key="4">
    <source>
        <dbReference type="Google" id="ProtNLM"/>
    </source>
</evidence>
<dbReference type="HOGENOM" id="CLU_038954_0_0_1"/>
<dbReference type="Proteomes" id="UP000008782">
    <property type="component" value="Unassembled WGS sequence"/>
</dbReference>
<evidence type="ECO:0000256" key="1">
    <source>
        <dbReference type="SAM" id="MobiDB-lite"/>
    </source>
</evidence>
<feature type="region of interest" description="Disordered" evidence="1">
    <location>
        <begin position="1"/>
        <end position="32"/>
    </location>
</feature>
<reference evidence="3" key="1">
    <citation type="journal article" date="2012" name="Nat. Genet.">
        <title>Lifestyle transitions in plant pathogenic Colletotrichum fungi deciphered by genome and transcriptome analyses.</title>
        <authorList>
            <person name="O'Connell R.J."/>
            <person name="Thon M.R."/>
            <person name="Hacquard S."/>
            <person name="Amyotte S.G."/>
            <person name="Kleemann J."/>
            <person name="Torres M.F."/>
            <person name="Damm U."/>
            <person name="Buiate E.A."/>
            <person name="Epstein L."/>
            <person name="Alkan N."/>
            <person name="Altmueller J."/>
            <person name="Alvarado-Balderrama L."/>
            <person name="Bauser C.A."/>
            <person name="Becker C."/>
            <person name="Birren B.W."/>
            <person name="Chen Z."/>
            <person name="Choi J."/>
            <person name="Crouch J.A."/>
            <person name="Duvick J.P."/>
            <person name="Farman M.A."/>
            <person name="Gan P."/>
            <person name="Heiman D."/>
            <person name="Henrissat B."/>
            <person name="Howard R.J."/>
            <person name="Kabbage M."/>
            <person name="Koch C."/>
            <person name="Kracher B."/>
            <person name="Kubo Y."/>
            <person name="Law A.D."/>
            <person name="Lebrun M.-H."/>
            <person name="Lee Y.-H."/>
            <person name="Miyara I."/>
            <person name="Moore N."/>
            <person name="Neumann U."/>
            <person name="Nordstroem K."/>
            <person name="Panaccione D.G."/>
            <person name="Panstruga R."/>
            <person name="Place M."/>
            <person name="Proctor R.H."/>
            <person name="Prusky D."/>
            <person name="Rech G."/>
            <person name="Reinhardt R."/>
            <person name="Rollins J.A."/>
            <person name="Rounsley S."/>
            <person name="Schardl C.L."/>
            <person name="Schwartz D.C."/>
            <person name="Shenoy N."/>
            <person name="Shirasu K."/>
            <person name="Sikhakolli U.R."/>
            <person name="Stueber K."/>
            <person name="Sukno S.A."/>
            <person name="Sweigard J.A."/>
            <person name="Takano Y."/>
            <person name="Takahara H."/>
            <person name="Trail F."/>
            <person name="van der Does H.C."/>
            <person name="Voll L.M."/>
            <person name="Will I."/>
            <person name="Young S."/>
            <person name="Zeng Q."/>
            <person name="Zhang J."/>
            <person name="Zhou S."/>
            <person name="Dickman M.B."/>
            <person name="Schulze-Lefert P."/>
            <person name="Ver Loren van Themaat E."/>
            <person name="Ma L.-J."/>
            <person name="Vaillancourt L.J."/>
        </authorList>
    </citation>
    <scope>NUCLEOTIDE SEQUENCE [LARGE SCALE GENOMIC DNA]</scope>
    <source>
        <strain evidence="3">M1.001 / M2 / FGSC 10212</strain>
    </source>
</reference>
<organism evidence="3">
    <name type="scientific">Colletotrichum graminicola (strain M1.001 / M2 / FGSC 10212)</name>
    <name type="common">Maize anthracnose fungus</name>
    <name type="synonym">Glomerella graminicola</name>
    <dbReference type="NCBI Taxonomy" id="645133"/>
    <lineage>
        <taxon>Eukaryota</taxon>
        <taxon>Fungi</taxon>
        <taxon>Dikarya</taxon>
        <taxon>Ascomycota</taxon>
        <taxon>Pezizomycotina</taxon>
        <taxon>Sordariomycetes</taxon>
        <taxon>Hypocreomycetidae</taxon>
        <taxon>Glomerellales</taxon>
        <taxon>Glomerellaceae</taxon>
        <taxon>Colletotrichum</taxon>
        <taxon>Colletotrichum graminicola species complex</taxon>
    </lineage>
</organism>
<dbReference type="OrthoDB" id="4222821at2759"/>
<sequence>MQQSHVSRGSGGPGASSSGPATSTERGRTTTAGEDYSEFWTSCSNDMLPSWGWNGEDLSGLISTNKDTPSLSSAGGVASLDDELAGATVTQTSPPDIEIHPPQGDHRRDLYRQLADLSHTLSQDAQGLASSSLGADLDLKHVGSSCIQRAFKCLEALKSLTDELRIKTQHSLQALPQADVLLTPNSDWSRTGVFFTEKDADHLGRSCQTGPGTTTTADVRPGTDRHLDMIMSLHIVTSYVCLNQILKRTLGSILAAVVSQQKGGGDGSGSSSTEKPLLLWPDIQIEGLTGDGDNLLRVRLFAETCLHVATGIHKRLESLTSAAKDTMGSSLSRPMMMVLGGGGDSLDELDVDIRGIKLLCSQISSAVEERAW</sequence>
<dbReference type="VEuPathDB" id="FungiDB:GLRG_11513"/>
<name>E3QZT0_COLGM</name>
<proteinExistence type="predicted"/>
<gene>
    <name evidence="2" type="ORF">GLRG_11513</name>
</gene>
<dbReference type="GeneID" id="24416877"/>
<keyword evidence="3" id="KW-1185">Reference proteome</keyword>
<accession>E3QZT0</accession>
<protein>
    <recommendedName>
        <fullName evidence="4">Aflatoxin regulatory protein domain-containing protein</fullName>
    </recommendedName>
</protein>
<evidence type="ECO:0000313" key="3">
    <source>
        <dbReference type="Proteomes" id="UP000008782"/>
    </source>
</evidence>
<dbReference type="EMBL" id="GG697420">
    <property type="protein sequence ID" value="EFQ36368.1"/>
    <property type="molecule type" value="Genomic_DNA"/>
</dbReference>
<dbReference type="RefSeq" id="XP_008100388.1">
    <property type="nucleotide sequence ID" value="XM_008102197.1"/>
</dbReference>